<reference evidence="3 4" key="1">
    <citation type="submission" date="2017-05" db="EMBL/GenBank/DDBJ databases">
        <title>Genome sequence of Candidatus Fukatsuia symbiotica and Candidatus Hamiltonella defensa from Acyrthosiphon pisum strain 5D.</title>
        <authorList>
            <person name="Patel V.A."/>
            <person name="Chevignon G."/>
            <person name="Russell J.A."/>
            <person name="Oliver K.M."/>
        </authorList>
    </citation>
    <scope>NUCLEOTIDE SEQUENCE [LARGE SCALE GENOMIC DNA]</scope>
    <source>
        <strain evidence="3 4">5D</strain>
        <plasmid evidence="4">p5d_fsymbiotica-3</plasmid>
    </source>
</reference>
<dbReference type="EMBL" id="CP021662">
    <property type="protein sequence ID" value="AWK15691.1"/>
    <property type="molecule type" value="Genomic_DNA"/>
</dbReference>
<dbReference type="Proteomes" id="UP000261875">
    <property type="component" value="Plasmid p5D_Fsymbiotica-3"/>
</dbReference>
<keyword evidence="4" id="KW-1185">Reference proteome</keyword>
<organism evidence="3 4">
    <name type="scientific">Candidatus Fukatsuia symbiotica</name>
    <dbReference type="NCBI Taxonomy" id="1878942"/>
    <lineage>
        <taxon>Bacteria</taxon>
        <taxon>Pseudomonadati</taxon>
        <taxon>Pseudomonadota</taxon>
        <taxon>Gammaproteobacteria</taxon>
        <taxon>Enterobacterales</taxon>
        <taxon>Yersiniaceae</taxon>
        <taxon>Candidatus Fukatsuia</taxon>
    </lineage>
</organism>
<dbReference type="InterPro" id="IPR006645">
    <property type="entry name" value="NGN-like_dom"/>
</dbReference>
<dbReference type="InterPro" id="IPR036735">
    <property type="entry name" value="NGN_dom_sf"/>
</dbReference>
<dbReference type="Gene3D" id="3.30.70.940">
    <property type="entry name" value="NusG, N-terminal domain"/>
    <property type="match status" value="1"/>
</dbReference>
<accession>A0A2U8I956</accession>
<dbReference type="SUPFAM" id="SSF82679">
    <property type="entry name" value="N-utilization substance G protein NusG, N-terminal domain"/>
    <property type="match status" value="1"/>
</dbReference>
<evidence type="ECO:0000256" key="1">
    <source>
        <dbReference type="ARBA" id="ARBA00023163"/>
    </source>
</evidence>
<evidence type="ECO:0000313" key="3">
    <source>
        <dbReference type="EMBL" id="AWK15691.1"/>
    </source>
</evidence>
<proteinExistence type="predicted"/>
<protein>
    <recommendedName>
        <fullName evidence="2">NusG-like N-terminal domain-containing protein</fullName>
    </recommendedName>
</protein>
<keyword evidence="1" id="KW-0804">Transcription</keyword>
<gene>
    <name evidence="3" type="ORF">CCS41_14875</name>
</gene>
<dbReference type="SMART" id="SM00738">
    <property type="entry name" value="NGN"/>
    <property type="match status" value="1"/>
</dbReference>
<dbReference type="AlphaFoldDB" id="A0A2U8I956"/>
<sequence length="169" mass="19687">MYPMIQWYLLQHHDRQYAIIFQQLADCNVDYYTPFYTRFIHRTDKKNLTWRKKQTPLFPGYLFIYFDVKNIHTTTLKKIPGVVGFVRRGRQIITVPETVIAALKLLPANITVKKTNEIECRNVDPAMLAEVEKIASHAEPYFRFSALINLLDEVMVKGASPTTRGNTVH</sequence>
<evidence type="ECO:0000259" key="2">
    <source>
        <dbReference type="SMART" id="SM00738"/>
    </source>
</evidence>
<dbReference type="GO" id="GO:0006354">
    <property type="term" value="P:DNA-templated transcription elongation"/>
    <property type="evidence" value="ECO:0007669"/>
    <property type="project" value="InterPro"/>
</dbReference>
<dbReference type="Pfam" id="PF02357">
    <property type="entry name" value="NusG"/>
    <property type="match status" value="1"/>
</dbReference>
<dbReference type="OrthoDB" id="6506974at2"/>
<name>A0A2U8I956_9GAMM</name>
<geneLocation type="plasmid" evidence="4">
    <name>p5d_fsymbiotica-3</name>
</geneLocation>
<feature type="domain" description="NusG-like N-terminal" evidence="2">
    <location>
        <begin position="4"/>
        <end position="107"/>
    </location>
</feature>
<keyword evidence="3" id="KW-0614">Plasmid</keyword>
<evidence type="ECO:0000313" key="4">
    <source>
        <dbReference type="Proteomes" id="UP000261875"/>
    </source>
</evidence>
<dbReference type="KEGG" id="fsm:CCS41_14875"/>